<evidence type="ECO:0000256" key="2">
    <source>
        <dbReference type="ARBA" id="ARBA00009935"/>
    </source>
</evidence>
<name>A0ABN7UNM5_GIGMA</name>
<evidence type="ECO:0000256" key="4">
    <source>
        <dbReference type="ARBA" id="ARBA00022793"/>
    </source>
</evidence>
<comment type="pathway">
    <text evidence="1 7">Porphyrin-containing compound metabolism; protoporphyrin-IX biosynthesis; coproporphyrinogen-III from 5-aminolevulinate: step 4/4.</text>
</comment>
<dbReference type="Pfam" id="PF01208">
    <property type="entry name" value="URO-D"/>
    <property type="match status" value="1"/>
</dbReference>
<evidence type="ECO:0000256" key="3">
    <source>
        <dbReference type="ARBA" id="ARBA00012288"/>
    </source>
</evidence>
<evidence type="ECO:0000256" key="9">
    <source>
        <dbReference type="SAM" id="Phobius"/>
    </source>
</evidence>
<feature type="transmembrane region" description="Helical" evidence="9">
    <location>
        <begin position="470"/>
        <end position="489"/>
    </location>
</feature>
<comment type="similarity">
    <text evidence="2 8">Belongs to the uroporphyrinogen decarboxylase family.</text>
</comment>
<feature type="transmembrane region" description="Helical" evidence="9">
    <location>
        <begin position="402"/>
        <end position="420"/>
    </location>
</feature>
<keyword evidence="9" id="KW-0812">Transmembrane</keyword>
<dbReference type="PROSITE" id="PS00906">
    <property type="entry name" value="UROD_1"/>
    <property type="match status" value="1"/>
</dbReference>
<sequence length="692" mass="79672">MTEFPPLKNDLMLRAALGKKTERAPVWIMRQAGRYLPEFREEREKYGFFTICRTPKLATQITLQPIERYDLLDAAIIFSDILVIPQALGLEVEMLPGKGPHFPDPLKVPQDIDTKLREHVNVYEELKYVFEAITMTRKALNGRVPLIGFIGAPWTLMSYMIEGGSSKTLSKAKTWLFSYPEESKRLLQKITDIGIEFLIGQIKAGAQMIQVFESWGGELSPYDFNIFSLPYITQIADKVKSQLKEENIEPVPMTIFCKGSWYALESLSNIGYDTISLDWTIDPAYAKAITKGKVTLQGNMDPSILHATHEEIRSTVRRMLENFGTSEKYIVNLGHGILPTTDPENVKVFLETVHKRCSVVKVIEKKKKQVNKYLYKVRFKWNGFGYRYEILHRSITWLSLRLTGYTSFTLFVHLTIIFQHLHTLCITPSTSIPSARLTSFTHLVFVTTTCFHVATLLANLFKKSQIEKALVLYGTWVIWSGWAMCLWLIKPENLPGNRPDPLISRTLSISSMQGYYYNYFVNKNGSVMIYDLEYLIEPMDVAPFLTHGKWKSTTLPILSFILLLAMRRNHWGLITWEHLTVLDSAKSWSYRTWCIAGSGAGWILFWEAIKFWSHVPFNYTGSIDDGITLYHTDLSRFPNLFDILWGSIISGILMICWWSFWTFQYRGVVWKKELKEGVVVWFDGFVQVGGVC</sequence>
<keyword evidence="5 7" id="KW-0456">Lyase</keyword>
<keyword evidence="4 7" id="KW-0210">Decarboxylase</keyword>
<dbReference type="Proteomes" id="UP000789901">
    <property type="component" value="Unassembled WGS sequence"/>
</dbReference>
<reference evidence="11 12" key="1">
    <citation type="submission" date="2021-06" db="EMBL/GenBank/DDBJ databases">
        <authorList>
            <person name="Kallberg Y."/>
            <person name="Tangrot J."/>
            <person name="Rosling A."/>
        </authorList>
    </citation>
    <scope>NUCLEOTIDE SEQUENCE [LARGE SCALE GENOMIC DNA]</scope>
    <source>
        <strain evidence="11 12">120-4 pot B 10/14</strain>
    </source>
</reference>
<dbReference type="CDD" id="cd00717">
    <property type="entry name" value="URO-D"/>
    <property type="match status" value="1"/>
</dbReference>
<organism evidence="11 12">
    <name type="scientific">Gigaspora margarita</name>
    <dbReference type="NCBI Taxonomy" id="4874"/>
    <lineage>
        <taxon>Eukaryota</taxon>
        <taxon>Fungi</taxon>
        <taxon>Fungi incertae sedis</taxon>
        <taxon>Mucoromycota</taxon>
        <taxon>Glomeromycotina</taxon>
        <taxon>Glomeromycetes</taxon>
        <taxon>Diversisporales</taxon>
        <taxon>Gigasporaceae</taxon>
        <taxon>Gigaspora</taxon>
    </lineage>
</organism>
<evidence type="ECO:0000313" key="11">
    <source>
        <dbReference type="EMBL" id="CAG8632504.1"/>
    </source>
</evidence>
<accession>A0ABN7UNM5</accession>
<keyword evidence="9" id="KW-0472">Membrane</keyword>
<comment type="caution">
    <text evidence="11">The sequence shown here is derived from an EMBL/GenBank/DDBJ whole genome shotgun (WGS) entry which is preliminary data.</text>
</comment>
<feature type="transmembrane region" description="Helical" evidence="9">
    <location>
        <begin position="643"/>
        <end position="663"/>
    </location>
</feature>
<feature type="transmembrane region" description="Helical" evidence="9">
    <location>
        <begin position="588"/>
        <end position="609"/>
    </location>
</feature>
<comment type="catalytic activity">
    <reaction evidence="7">
        <text>uroporphyrinogen III + 4 H(+) = coproporphyrinogen III + 4 CO2</text>
        <dbReference type="Rhea" id="RHEA:19865"/>
        <dbReference type="ChEBI" id="CHEBI:15378"/>
        <dbReference type="ChEBI" id="CHEBI:16526"/>
        <dbReference type="ChEBI" id="CHEBI:57308"/>
        <dbReference type="ChEBI" id="CHEBI:57309"/>
        <dbReference type="EC" id="4.1.1.37"/>
    </reaction>
</comment>
<protein>
    <recommendedName>
        <fullName evidence="3 7">Uroporphyrinogen decarboxylase</fullName>
        <ecNumber evidence="3 7">4.1.1.37</ecNumber>
    </recommendedName>
</protein>
<dbReference type="HAMAP" id="MF_00218">
    <property type="entry name" value="URO_D"/>
    <property type="match status" value="1"/>
</dbReference>
<dbReference type="PANTHER" id="PTHR21091">
    <property type="entry name" value="METHYLTETRAHYDROFOLATE:HOMOCYSTEINE METHYLTRANSFERASE RELATED"/>
    <property type="match status" value="1"/>
</dbReference>
<dbReference type="InterPro" id="IPR000257">
    <property type="entry name" value="Uroporphyrinogen_deCOase"/>
</dbReference>
<feature type="domain" description="Uroporphyrinogen decarboxylase (URO-D)" evidence="10">
    <location>
        <begin position="25"/>
        <end position="34"/>
    </location>
</feature>
<evidence type="ECO:0000256" key="7">
    <source>
        <dbReference type="RuleBase" id="RU000554"/>
    </source>
</evidence>
<dbReference type="InterPro" id="IPR038071">
    <property type="entry name" value="UROD/MetE-like_sf"/>
</dbReference>
<evidence type="ECO:0000256" key="8">
    <source>
        <dbReference type="RuleBase" id="RU004169"/>
    </source>
</evidence>
<dbReference type="InterPro" id="IPR006361">
    <property type="entry name" value="Uroporphyrinogen_deCO2ase_HemE"/>
</dbReference>
<evidence type="ECO:0000256" key="6">
    <source>
        <dbReference type="ARBA" id="ARBA00023244"/>
    </source>
</evidence>
<evidence type="ECO:0000256" key="5">
    <source>
        <dbReference type="ARBA" id="ARBA00023239"/>
    </source>
</evidence>
<evidence type="ECO:0000259" key="10">
    <source>
        <dbReference type="PROSITE" id="PS00906"/>
    </source>
</evidence>
<dbReference type="EMBL" id="CAJVQB010004318">
    <property type="protein sequence ID" value="CAG8632504.1"/>
    <property type="molecule type" value="Genomic_DNA"/>
</dbReference>
<dbReference type="SUPFAM" id="SSF51726">
    <property type="entry name" value="UROD/MetE-like"/>
    <property type="match status" value="1"/>
</dbReference>
<dbReference type="Gene3D" id="3.20.20.210">
    <property type="match status" value="1"/>
</dbReference>
<feature type="transmembrane region" description="Helical" evidence="9">
    <location>
        <begin position="550"/>
        <end position="567"/>
    </location>
</feature>
<evidence type="ECO:0000313" key="12">
    <source>
        <dbReference type="Proteomes" id="UP000789901"/>
    </source>
</evidence>
<keyword evidence="9" id="KW-1133">Transmembrane helix</keyword>
<dbReference type="EC" id="4.1.1.37" evidence="3 7"/>
<evidence type="ECO:0000256" key="1">
    <source>
        <dbReference type="ARBA" id="ARBA00004804"/>
    </source>
</evidence>
<dbReference type="NCBIfam" id="TIGR01464">
    <property type="entry name" value="hemE"/>
    <property type="match status" value="1"/>
</dbReference>
<keyword evidence="6 7" id="KW-0627">Porphyrin biosynthesis</keyword>
<gene>
    <name evidence="11" type="ORF">GMARGA_LOCUS8410</name>
</gene>
<dbReference type="PANTHER" id="PTHR21091:SF169">
    <property type="entry name" value="UROPORPHYRINOGEN DECARBOXYLASE"/>
    <property type="match status" value="1"/>
</dbReference>
<proteinExistence type="inferred from homology"/>
<keyword evidence="12" id="KW-1185">Reference proteome</keyword>
<feature type="transmembrane region" description="Helical" evidence="9">
    <location>
        <begin position="440"/>
        <end position="458"/>
    </location>
</feature>